<dbReference type="SUPFAM" id="SSF50494">
    <property type="entry name" value="Trypsin-like serine proteases"/>
    <property type="match status" value="1"/>
</dbReference>
<keyword evidence="3" id="KW-1185">Reference proteome</keyword>
<dbReference type="InterPro" id="IPR009003">
    <property type="entry name" value="Peptidase_S1_PA"/>
</dbReference>
<evidence type="ECO:0000313" key="3">
    <source>
        <dbReference type="Proteomes" id="UP000276991"/>
    </source>
</evidence>
<dbReference type="InterPro" id="IPR043504">
    <property type="entry name" value="Peptidase_S1_PA_chymotrypsin"/>
</dbReference>
<dbReference type="InterPro" id="IPR001254">
    <property type="entry name" value="Trypsin_dom"/>
</dbReference>
<dbReference type="OrthoDB" id="6380398at2759"/>
<sequence length="92" mass="10164">MNCQASRSDTMPTKVDDYICMKSLHPKYFDTPRGDSGSGMQQINDNGIATVVGITSYGLKGCPPNELARFTRVDCYLNEICEITGVCYTIQN</sequence>
<dbReference type="Pfam" id="PF00089">
    <property type="entry name" value="Trypsin"/>
    <property type="match status" value="1"/>
</dbReference>
<evidence type="ECO:0000313" key="2">
    <source>
        <dbReference type="EMBL" id="VBB34196.1"/>
    </source>
</evidence>
<reference evidence="2 3" key="1">
    <citation type="submission" date="2018-08" db="EMBL/GenBank/DDBJ databases">
        <authorList>
            <person name="Laetsch R D."/>
            <person name="Stevens L."/>
            <person name="Kumar S."/>
            <person name="Blaxter L. M."/>
        </authorList>
    </citation>
    <scope>NUCLEOTIDE SEQUENCE [LARGE SCALE GENOMIC DNA]</scope>
</reference>
<accession>A0A498SQU6</accession>
<dbReference type="Gene3D" id="2.40.10.10">
    <property type="entry name" value="Trypsin-like serine proteases"/>
    <property type="match status" value="1"/>
</dbReference>
<dbReference type="GO" id="GO:0004252">
    <property type="term" value="F:serine-type endopeptidase activity"/>
    <property type="evidence" value="ECO:0007669"/>
    <property type="project" value="InterPro"/>
</dbReference>
<dbReference type="AlphaFoldDB" id="A0A498SQU6"/>
<evidence type="ECO:0000259" key="1">
    <source>
        <dbReference type="Pfam" id="PF00089"/>
    </source>
</evidence>
<proteinExistence type="predicted"/>
<feature type="domain" description="Peptidase S1" evidence="1">
    <location>
        <begin position="11"/>
        <end position="78"/>
    </location>
</feature>
<dbReference type="EMBL" id="UPTC01003185">
    <property type="protein sequence ID" value="VBB34196.1"/>
    <property type="molecule type" value="Genomic_DNA"/>
</dbReference>
<dbReference type="STRING" id="6277.A0A498SQU6"/>
<dbReference type="GO" id="GO:0006508">
    <property type="term" value="P:proteolysis"/>
    <property type="evidence" value="ECO:0007669"/>
    <property type="project" value="InterPro"/>
</dbReference>
<protein>
    <recommendedName>
        <fullName evidence="1">Peptidase S1 domain-containing protein</fullName>
    </recommendedName>
</protein>
<gene>
    <name evidence="2" type="ORF">NAV_LOCUS8987</name>
</gene>
<organism evidence="2 3">
    <name type="scientific">Acanthocheilonema viteae</name>
    <name type="common">Filarial nematode worm</name>
    <name type="synonym">Dipetalonema viteae</name>
    <dbReference type="NCBI Taxonomy" id="6277"/>
    <lineage>
        <taxon>Eukaryota</taxon>
        <taxon>Metazoa</taxon>
        <taxon>Ecdysozoa</taxon>
        <taxon>Nematoda</taxon>
        <taxon>Chromadorea</taxon>
        <taxon>Rhabditida</taxon>
        <taxon>Spirurina</taxon>
        <taxon>Spiruromorpha</taxon>
        <taxon>Filarioidea</taxon>
        <taxon>Onchocercidae</taxon>
        <taxon>Acanthocheilonema</taxon>
    </lineage>
</organism>
<name>A0A498SQU6_ACAVI</name>
<dbReference type="Proteomes" id="UP000276991">
    <property type="component" value="Unassembled WGS sequence"/>
</dbReference>